<gene>
    <name evidence="2" type="ORF">FSB_LOCUS5983</name>
</gene>
<dbReference type="InterPro" id="IPR050942">
    <property type="entry name" value="F-box_BR-signaling"/>
</dbReference>
<protein>
    <recommendedName>
        <fullName evidence="1">F-box domain-containing protein</fullName>
    </recommendedName>
</protein>
<dbReference type="PROSITE" id="PS50181">
    <property type="entry name" value="FBOX"/>
    <property type="match status" value="1"/>
</dbReference>
<proteinExistence type="predicted"/>
<evidence type="ECO:0000259" key="1">
    <source>
        <dbReference type="PROSITE" id="PS50181"/>
    </source>
</evidence>
<evidence type="ECO:0000313" key="2">
    <source>
        <dbReference type="EMBL" id="SPC78101.1"/>
    </source>
</evidence>
<dbReference type="InterPro" id="IPR001810">
    <property type="entry name" value="F-box_dom"/>
</dbReference>
<feature type="domain" description="F-box" evidence="1">
    <location>
        <begin position="14"/>
        <end position="64"/>
    </location>
</feature>
<dbReference type="EMBL" id="OIVN01000312">
    <property type="protein sequence ID" value="SPC78101.1"/>
    <property type="molecule type" value="Genomic_DNA"/>
</dbReference>
<dbReference type="AlphaFoldDB" id="A0A2N9ETU6"/>
<dbReference type="InterPro" id="IPR005174">
    <property type="entry name" value="KIB1-4_b-propeller"/>
</dbReference>
<sequence>MMVNRQKHGTGTEFRAWSDLPVDILNVIAERLDVIDRIYFRVVCKNWRLTQIVPSHNNLPWLMEHSWAFDENVFSLCSFHFPYVNRSHVTYNKFDREELDGLYDAVICASKYGWLLLQKSTLSVFYNPYTKSIIRLPDLDISFNRSTFSSVPTSPDCVCFAIQSTKNDCKILLSICRPGDRKWSTLVLVGPKKAVEDVVYSNGTFFCVFTGGTLGAFCVADHGWSLVTNIVPGVMFESRAHMVESNGQLWLVRPSQCFKVFKFDWSAKTWVKTNSLGCQALFLGCTSFSVSAEGETSGFAERIYYHCVDYCYYYSVETKQNYRCATFYPWVTKRGTERVWIQPPEK</sequence>
<dbReference type="Pfam" id="PF03478">
    <property type="entry name" value="Beta-prop_KIB1-4"/>
    <property type="match status" value="1"/>
</dbReference>
<organism evidence="2">
    <name type="scientific">Fagus sylvatica</name>
    <name type="common">Beechnut</name>
    <dbReference type="NCBI Taxonomy" id="28930"/>
    <lineage>
        <taxon>Eukaryota</taxon>
        <taxon>Viridiplantae</taxon>
        <taxon>Streptophyta</taxon>
        <taxon>Embryophyta</taxon>
        <taxon>Tracheophyta</taxon>
        <taxon>Spermatophyta</taxon>
        <taxon>Magnoliopsida</taxon>
        <taxon>eudicotyledons</taxon>
        <taxon>Gunneridae</taxon>
        <taxon>Pentapetalae</taxon>
        <taxon>rosids</taxon>
        <taxon>fabids</taxon>
        <taxon>Fagales</taxon>
        <taxon>Fagaceae</taxon>
        <taxon>Fagus</taxon>
    </lineage>
</organism>
<dbReference type="SUPFAM" id="SSF81383">
    <property type="entry name" value="F-box domain"/>
    <property type="match status" value="1"/>
</dbReference>
<name>A0A2N9ETU6_FAGSY</name>
<dbReference type="PANTHER" id="PTHR44259:SF114">
    <property type="entry name" value="OS06G0707300 PROTEIN"/>
    <property type="match status" value="1"/>
</dbReference>
<accession>A0A2N9ETU6</accession>
<dbReference type="InterPro" id="IPR036047">
    <property type="entry name" value="F-box-like_dom_sf"/>
</dbReference>
<reference evidence="2" key="1">
    <citation type="submission" date="2018-02" db="EMBL/GenBank/DDBJ databases">
        <authorList>
            <person name="Cohen D.B."/>
            <person name="Kent A.D."/>
        </authorList>
    </citation>
    <scope>NUCLEOTIDE SEQUENCE</scope>
</reference>
<dbReference type="Gene3D" id="1.20.1280.50">
    <property type="match status" value="1"/>
</dbReference>
<dbReference type="Pfam" id="PF00646">
    <property type="entry name" value="F-box"/>
    <property type="match status" value="1"/>
</dbReference>
<dbReference type="CDD" id="cd22150">
    <property type="entry name" value="F-box_CeFBXA-like"/>
    <property type="match status" value="1"/>
</dbReference>
<dbReference type="PANTHER" id="PTHR44259">
    <property type="entry name" value="OS07G0183000 PROTEIN-RELATED"/>
    <property type="match status" value="1"/>
</dbReference>